<dbReference type="Proteomes" id="UP000187209">
    <property type="component" value="Unassembled WGS sequence"/>
</dbReference>
<accession>A0A1R2ASE8</accession>
<gene>
    <name evidence="2" type="ORF">SteCoe_35396</name>
</gene>
<protein>
    <submittedName>
        <fullName evidence="2">Uncharacterized protein</fullName>
    </submittedName>
</protein>
<feature type="coiled-coil region" evidence="1">
    <location>
        <begin position="76"/>
        <end position="110"/>
    </location>
</feature>
<evidence type="ECO:0000313" key="2">
    <source>
        <dbReference type="EMBL" id="OMJ67444.1"/>
    </source>
</evidence>
<feature type="coiled-coil region" evidence="1">
    <location>
        <begin position="1081"/>
        <end position="1111"/>
    </location>
</feature>
<feature type="coiled-coil region" evidence="1">
    <location>
        <begin position="322"/>
        <end position="367"/>
    </location>
</feature>
<feature type="coiled-coil region" evidence="1">
    <location>
        <begin position="574"/>
        <end position="781"/>
    </location>
</feature>
<reference evidence="2 3" key="1">
    <citation type="submission" date="2016-11" db="EMBL/GenBank/DDBJ databases">
        <title>The macronuclear genome of Stentor coeruleus: a giant cell with tiny introns.</title>
        <authorList>
            <person name="Slabodnick M."/>
            <person name="Ruby J.G."/>
            <person name="Reiff S.B."/>
            <person name="Swart E.C."/>
            <person name="Gosai S."/>
            <person name="Prabakaran S."/>
            <person name="Witkowska E."/>
            <person name="Larue G.E."/>
            <person name="Fisher S."/>
            <person name="Freeman R.M."/>
            <person name="Gunawardena J."/>
            <person name="Chu W."/>
            <person name="Stover N.A."/>
            <person name="Gregory B.D."/>
            <person name="Nowacki M."/>
            <person name="Derisi J."/>
            <person name="Roy S.W."/>
            <person name="Marshall W.F."/>
            <person name="Sood P."/>
        </authorList>
    </citation>
    <scope>NUCLEOTIDE SEQUENCE [LARGE SCALE GENOMIC DNA]</scope>
    <source>
        <strain evidence="2">WM001</strain>
    </source>
</reference>
<evidence type="ECO:0000313" key="3">
    <source>
        <dbReference type="Proteomes" id="UP000187209"/>
    </source>
</evidence>
<evidence type="ECO:0000256" key="1">
    <source>
        <dbReference type="SAM" id="Coils"/>
    </source>
</evidence>
<comment type="caution">
    <text evidence="2">The sequence shown here is derived from an EMBL/GenBank/DDBJ whole genome shotgun (WGS) entry which is preliminary data.</text>
</comment>
<feature type="coiled-coil region" evidence="1">
    <location>
        <begin position="478"/>
        <end position="529"/>
    </location>
</feature>
<name>A0A1R2ASE8_9CILI</name>
<keyword evidence="1" id="KW-0175">Coiled coil</keyword>
<dbReference type="OrthoDB" id="2436455at2759"/>
<proteinExistence type="predicted"/>
<sequence>MATKRINLMQKSKSNSPPELALALIEYKSIYKEIHETIPIAQITDFKSIPEALSIFITTCKQITLKLSEFLHHPLHLEQQNKYNELKSIMQEENQKMEQILQENDFLNKQIPLLTKKLETYRARLMENVDFFKDQDTNGQQDNRIKDLENEIQVNKEKIRMNSQLTQALSDSVKREEQLKKQCDQLLESLRSALVEDEKLAMRIAQMEQNSDEMQMLFKTKDDEIIRLKNSFGVKNDVVKKRNKPNVLAQTIEKNIEIGADKWKQLKYCYIEGLSDKENFEMLRKVLDYREKFLLGQGVSISEKFLDADVFMGTGQSKDLHYSELEGKKNLLNENFEEALQERENDIKDLLKDYERLQVQYKDLEKIVANRDLEILQMREKLAFKSNQLVNIYQNQESQSAMPVELNSLKKQYLELLSSHQMLNSQLAFLKSKGKDYSDLLQEFLDNEIDKETLINQIEESFKWKLSIEVESIESSLFKDLQKKIDDLEKKYLQEQLDAESLHIEITALKNLIEEEKKIEKDGKNNKNEWKKYRRDHVLRVEKIYMDEIIELKTIIAKSSDVYHEKEMKLMDLNMKYEKELRDLTQTLKKEHESKKKITELFTKEKENCEKLKENSKEKIYKDHIEEHEAIKTRLYNEITRLNKKIQDYELDKNKLIIEKKPSFYFSEENKDPFLKELQTREDKISSLEKENFKLKNEVFELDVRLKSTENDNEKIQVLKKNLSDMQKQVLGYEILSREKQYLETENKTIKEDLKNSQNSIQQLKMEIRSLSTELLNIQKDFAISNNNGRKSESPTEELQTVQTKLFCLNKEFQVIKNELDKANEEKFSLVKNKKQLETEISVLKSESNALKGKISVFNQTKEMPSEFINVKEKVQEIEMKYESLEACQDEMIFNIRKIYKDWCVYCKVSMKKFNGVSDPTKEVVQILEHIITEHKKNIDLRKSQQEEDLKEIFQKTQCLLNKMDSKPDSTYKAHTLRLLTENISLKQDLLQRYQKSLTDERIFKELENVQGINDWALEKWKDSEKDAVRLGDQLLQVTIELEKHIKLAKEIPVECIQTSKSRQLENTKHNKDLEYILSEKEYFKQKNYELEQEINKINNEKQENRLLIGKVEKEKDLWKKAMLEVSAKIIAKPADMENPSLIMTQIINYLDLQEQKTKTSNNYSEYLNEIQHLQDEIEYLRSHTISNNYLKQENKKLEEVLQGYKTKEVYMEKKIQDLMSRQGDSGLISALYEEKKLKEELEEELSEKCNLIEKVLKEYDENKKYLKLREYEYQELLTVRDEEILKLKCELGNIPKRYN</sequence>
<feature type="coiled-coil region" evidence="1">
    <location>
        <begin position="1157"/>
        <end position="1263"/>
    </location>
</feature>
<organism evidence="2 3">
    <name type="scientific">Stentor coeruleus</name>
    <dbReference type="NCBI Taxonomy" id="5963"/>
    <lineage>
        <taxon>Eukaryota</taxon>
        <taxon>Sar</taxon>
        <taxon>Alveolata</taxon>
        <taxon>Ciliophora</taxon>
        <taxon>Postciliodesmatophora</taxon>
        <taxon>Heterotrichea</taxon>
        <taxon>Heterotrichida</taxon>
        <taxon>Stentoridae</taxon>
        <taxon>Stentor</taxon>
    </lineage>
</organism>
<feature type="coiled-coil region" evidence="1">
    <location>
        <begin position="806"/>
        <end position="854"/>
    </location>
</feature>
<keyword evidence="3" id="KW-1185">Reference proteome</keyword>
<feature type="coiled-coil region" evidence="1">
    <location>
        <begin position="138"/>
        <end position="196"/>
    </location>
</feature>
<dbReference type="EMBL" id="MPUH01001497">
    <property type="protein sequence ID" value="OMJ67444.1"/>
    <property type="molecule type" value="Genomic_DNA"/>
</dbReference>